<dbReference type="Pfam" id="PF00041">
    <property type="entry name" value="fn3"/>
    <property type="match status" value="2"/>
</dbReference>
<dbReference type="InterPro" id="IPR050964">
    <property type="entry name" value="Striated_Muscle_Regulatory"/>
</dbReference>
<evidence type="ECO:0000313" key="7">
    <source>
        <dbReference type="Proteomes" id="UP001440984"/>
    </source>
</evidence>
<dbReference type="PANTHER" id="PTHR13817:SF166">
    <property type="entry name" value="NEURONAL IGCAM-RELATED"/>
    <property type="match status" value="1"/>
</dbReference>
<protein>
    <submittedName>
        <fullName evidence="6">Fibronectin type III domain-containing protein</fullName>
    </submittedName>
</protein>
<gene>
    <name evidence="6" type="ORF">ABJI51_41025</name>
</gene>
<dbReference type="InterPro" id="IPR013783">
    <property type="entry name" value="Ig-like_fold"/>
</dbReference>
<dbReference type="RefSeq" id="WP_348956590.1">
    <property type="nucleotide sequence ID" value="NZ_JBDZYD010000020.1"/>
</dbReference>
<keyword evidence="3" id="KW-0624">Polysaccharide degradation</keyword>
<dbReference type="PANTHER" id="PTHR13817">
    <property type="entry name" value="TITIN"/>
    <property type="match status" value="1"/>
</dbReference>
<evidence type="ECO:0000256" key="4">
    <source>
        <dbReference type="SAM" id="MobiDB-lite"/>
    </source>
</evidence>
<evidence type="ECO:0000259" key="5">
    <source>
        <dbReference type="PROSITE" id="PS50853"/>
    </source>
</evidence>
<keyword evidence="2" id="KW-0378">Hydrolase</keyword>
<reference evidence="6 7" key="1">
    <citation type="submission" date="2024-05" db="EMBL/GenBank/DDBJ databases">
        <authorList>
            <person name="Zhao H."/>
            <person name="Xu Y."/>
            <person name="Lin S."/>
            <person name="Spain J.C."/>
            <person name="Zhou N.-Y."/>
        </authorList>
    </citation>
    <scope>NUCLEOTIDE SEQUENCE [LARGE SCALE GENOMIC DNA]</scope>
    <source>
        <strain evidence="6 7">NEAU-NG30</strain>
    </source>
</reference>
<comment type="caution">
    <text evidence="6">The sequence shown here is derived from an EMBL/GenBank/DDBJ whole genome shotgun (WGS) entry which is preliminary data.</text>
</comment>
<dbReference type="PROSITE" id="PS50853">
    <property type="entry name" value="FN3"/>
    <property type="match status" value="2"/>
</dbReference>
<keyword evidence="3" id="KW-0119">Carbohydrate metabolism</keyword>
<feature type="region of interest" description="Disordered" evidence="4">
    <location>
        <begin position="308"/>
        <end position="337"/>
    </location>
</feature>
<name>A0ABV0LT84_9PSEU</name>
<evidence type="ECO:0000256" key="3">
    <source>
        <dbReference type="ARBA" id="ARBA00023326"/>
    </source>
</evidence>
<organism evidence="6 7">
    <name type="scientific">Amycolatopsis melonis</name>
    <dbReference type="NCBI Taxonomy" id="3156488"/>
    <lineage>
        <taxon>Bacteria</taxon>
        <taxon>Bacillati</taxon>
        <taxon>Actinomycetota</taxon>
        <taxon>Actinomycetes</taxon>
        <taxon>Pseudonocardiales</taxon>
        <taxon>Pseudonocardiaceae</taxon>
        <taxon>Amycolatopsis</taxon>
    </lineage>
</organism>
<feature type="domain" description="Fibronectin type-III" evidence="5">
    <location>
        <begin position="424"/>
        <end position="516"/>
    </location>
</feature>
<feature type="region of interest" description="Disordered" evidence="4">
    <location>
        <begin position="354"/>
        <end position="433"/>
    </location>
</feature>
<dbReference type="SMART" id="SM00060">
    <property type="entry name" value="FN3"/>
    <property type="match status" value="2"/>
</dbReference>
<evidence type="ECO:0000313" key="6">
    <source>
        <dbReference type="EMBL" id="MEQ0565499.1"/>
    </source>
</evidence>
<dbReference type="InterPro" id="IPR003961">
    <property type="entry name" value="FN3_dom"/>
</dbReference>
<feature type="domain" description="Fibronectin type-III" evidence="5">
    <location>
        <begin position="518"/>
        <end position="611"/>
    </location>
</feature>
<keyword evidence="2" id="KW-0326">Glycosidase</keyword>
<evidence type="ECO:0000256" key="2">
    <source>
        <dbReference type="ARBA" id="ARBA00023295"/>
    </source>
</evidence>
<dbReference type="Gene3D" id="2.60.40.10">
    <property type="entry name" value="Immunoglobulins"/>
    <property type="match status" value="2"/>
</dbReference>
<feature type="compositionally biased region" description="Pro residues" evidence="4">
    <location>
        <begin position="399"/>
        <end position="427"/>
    </location>
</feature>
<feature type="region of interest" description="Disordered" evidence="4">
    <location>
        <begin position="500"/>
        <end position="519"/>
    </location>
</feature>
<keyword evidence="1" id="KW-0677">Repeat</keyword>
<sequence length="611" mass="62346">MIRGGKGAAWRARAPIALAVAACLAVVGLAVGGAADPLGGFAFSPAGHWVYNPQLGVAFHVSSGGDRADAQVDVPGAGPGPVVQGDTHGFVIGPSKIVEFGKSSLTVENTTAAPADELPVTLEVRGGPYVVYRQAGTIARLGESAVIPAGGPIGDVVATGDGKLWLQRTDAGLLCELPEQADRLSCPVAQPQGHRGRLTVVADRPVFVDTTDDTMRTIEATELGRPAPLELDVPDTAQLASTDVVGQLAILDAPGQKLLLVDTAGLAKDRPPVRPRTIPLPPGDYTGIESSGGVVAVVNRTTHTLHTFDSAGVPRTQRPIPGGDSKPPLVKGGDSRVYVDGADGAHVMVVDHDGGVSEVPVTGDRKPGNDQKPPPQQQQPPAATPQAPPPVVGDERKPVAPPKKPQPPTQQQPPPTKAALPASPPGAPRSVTATADDGAAAVSWGAAAPNGAPVTSYRISWAGGGKTVDGTQRSIRIGGLANGTAYVFTVVAVNRAGDGPGVSSRAVTPRAAVSPPGKPGNLAIEATTKHTWAKVTWTAAAPNGAPVTAYYVSWVRDDGSRRGSRVMAGNATTYTIQDIWDGKDIPFTVTVTAENSAGKGPSASAHKAPPS</sequence>
<dbReference type="EMBL" id="JBDZYD010000020">
    <property type="protein sequence ID" value="MEQ0565499.1"/>
    <property type="molecule type" value="Genomic_DNA"/>
</dbReference>
<accession>A0ABV0LT84</accession>
<evidence type="ECO:0000256" key="1">
    <source>
        <dbReference type="ARBA" id="ARBA00022737"/>
    </source>
</evidence>
<keyword evidence="7" id="KW-1185">Reference proteome</keyword>
<dbReference type="CDD" id="cd00063">
    <property type="entry name" value="FN3"/>
    <property type="match status" value="2"/>
</dbReference>
<feature type="compositionally biased region" description="Pro residues" evidence="4">
    <location>
        <begin position="372"/>
        <end position="391"/>
    </location>
</feature>
<dbReference type="Proteomes" id="UP001440984">
    <property type="component" value="Unassembled WGS sequence"/>
</dbReference>
<dbReference type="SUPFAM" id="SSF49265">
    <property type="entry name" value="Fibronectin type III"/>
    <property type="match status" value="1"/>
</dbReference>
<proteinExistence type="predicted"/>
<dbReference type="InterPro" id="IPR036116">
    <property type="entry name" value="FN3_sf"/>
</dbReference>